<dbReference type="PROSITE" id="PS51084">
    <property type="entry name" value="HIT_2"/>
    <property type="match status" value="1"/>
</dbReference>
<organism evidence="3 4">
    <name type="scientific">Rhizobium oryzicola</name>
    <dbReference type="NCBI Taxonomy" id="1232668"/>
    <lineage>
        <taxon>Bacteria</taxon>
        <taxon>Pseudomonadati</taxon>
        <taxon>Pseudomonadota</taxon>
        <taxon>Alphaproteobacteria</taxon>
        <taxon>Hyphomicrobiales</taxon>
        <taxon>Rhizobiaceae</taxon>
        <taxon>Rhizobium/Agrobacterium group</taxon>
        <taxon>Rhizobium</taxon>
    </lineage>
</organism>
<dbReference type="EC" id="2.1.1.-" evidence="3"/>
<evidence type="ECO:0000313" key="4">
    <source>
        <dbReference type="Proteomes" id="UP001169006"/>
    </source>
</evidence>
<dbReference type="EMBL" id="JAUKWQ010000005">
    <property type="protein sequence ID" value="MDO1583938.1"/>
    <property type="molecule type" value="Genomic_DNA"/>
</dbReference>
<feature type="domain" description="HIT" evidence="2">
    <location>
        <begin position="11"/>
        <end position="118"/>
    </location>
</feature>
<dbReference type="Pfam" id="PF01230">
    <property type="entry name" value="HIT"/>
    <property type="match status" value="1"/>
</dbReference>
<dbReference type="Proteomes" id="UP001169006">
    <property type="component" value="Unassembled WGS sequence"/>
</dbReference>
<keyword evidence="3" id="KW-0808">Transferase</keyword>
<dbReference type="Gene3D" id="3.30.428.10">
    <property type="entry name" value="HIT-like"/>
    <property type="match status" value="1"/>
</dbReference>
<evidence type="ECO:0000256" key="1">
    <source>
        <dbReference type="PROSITE-ProRule" id="PRU00464"/>
    </source>
</evidence>
<evidence type="ECO:0000313" key="3">
    <source>
        <dbReference type="EMBL" id="MDO1583938.1"/>
    </source>
</evidence>
<evidence type="ECO:0000259" key="2">
    <source>
        <dbReference type="PROSITE" id="PS51084"/>
    </source>
</evidence>
<dbReference type="SUPFAM" id="SSF54197">
    <property type="entry name" value="HIT-like"/>
    <property type="match status" value="1"/>
</dbReference>
<keyword evidence="4" id="KW-1185">Reference proteome</keyword>
<dbReference type="InterPro" id="IPR039384">
    <property type="entry name" value="HINT"/>
</dbReference>
<dbReference type="GO" id="GO:0032259">
    <property type="term" value="P:methylation"/>
    <property type="evidence" value="ECO:0007669"/>
    <property type="project" value="UniProtKB-KW"/>
</dbReference>
<dbReference type="PRINTS" id="PR00332">
    <property type="entry name" value="HISTRIAD"/>
</dbReference>
<comment type="caution">
    <text evidence="3">The sequence shown here is derived from an EMBL/GenBank/DDBJ whole genome shotgun (WGS) entry which is preliminary data.</text>
</comment>
<dbReference type="PANTHER" id="PTHR46648">
    <property type="entry name" value="HIT FAMILY PROTEIN 1"/>
    <property type="match status" value="1"/>
</dbReference>
<dbReference type="PANTHER" id="PTHR46648:SF1">
    <property type="entry name" value="ADENOSINE 5'-MONOPHOSPHORAMIDASE HNT1"/>
    <property type="match status" value="1"/>
</dbReference>
<protein>
    <submittedName>
        <fullName evidence="3">HIT family protein</fullName>
        <ecNumber evidence="3">2.1.1.-</ecNumber>
    </submittedName>
</protein>
<sequence>MTNQTYDDNNIFAKILRGEIPSHKVYEDEDTLAFMDVMPQAPGHLLVIPKQGSRNLLDADPAVLAKLLPVVQKLAVAAKEAFEADGIYIAQFNEPAAGQTVFHLHFHIVPRREGEPLKPHSGQMADHAVLAAHAEKIKSYL</sequence>
<gene>
    <name evidence="3" type="ORF">Q2T52_17790</name>
</gene>
<proteinExistence type="predicted"/>
<dbReference type="CDD" id="cd01277">
    <property type="entry name" value="HINT_subgroup"/>
    <property type="match status" value="1"/>
</dbReference>
<dbReference type="InterPro" id="IPR001310">
    <property type="entry name" value="Histidine_triad_HIT"/>
</dbReference>
<reference evidence="3" key="2">
    <citation type="submission" date="2023-07" db="EMBL/GenBank/DDBJ databases">
        <authorList>
            <person name="Sun H."/>
        </authorList>
    </citation>
    <scope>NUCLEOTIDE SEQUENCE</scope>
    <source>
        <strain evidence="3">05753</strain>
    </source>
</reference>
<accession>A0ABT8T116</accession>
<keyword evidence="3" id="KW-0489">Methyltransferase</keyword>
<dbReference type="RefSeq" id="WP_302078149.1">
    <property type="nucleotide sequence ID" value="NZ_JAUKWQ010000005.1"/>
</dbReference>
<name>A0ABT8T116_9HYPH</name>
<dbReference type="InterPro" id="IPR011146">
    <property type="entry name" value="HIT-like"/>
</dbReference>
<dbReference type="GO" id="GO:0008168">
    <property type="term" value="F:methyltransferase activity"/>
    <property type="evidence" value="ECO:0007669"/>
    <property type="project" value="UniProtKB-KW"/>
</dbReference>
<reference evidence="3" key="1">
    <citation type="journal article" date="2015" name="Int. J. Syst. Evol. Microbiol.">
        <title>Rhizobium oryzicola sp. nov., potential plant-growth-promoting endophytic bacteria isolated from rice roots.</title>
        <authorList>
            <person name="Zhang X.X."/>
            <person name="Gao J.S."/>
            <person name="Cao Y.H."/>
            <person name="Sheirdil R.A."/>
            <person name="Wang X.C."/>
            <person name="Zhang L."/>
        </authorList>
    </citation>
    <scope>NUCLEOTIDE SEQUENCE</scope>
    <source>
        <strain evidence="3">05753</strain>
    </source>
</reference>
<dbReference type="InterPro" id="IPR036265">
    <property type="entry name" value="HIT-like_sf"/>
</dbReference>
<feature type="short sequence motif" description="Histidine triad motif" evidence="1">
    <location>
        <begin position="103"/>
        <end position="107"/>
    </location>
</feature>